<sequence length="479" mass="54459">MRANLVNMNNYFQKSEEVRPIWNLGYPFDCMSGEYTQGKHGESISLGGLWPTVGIGGPGNTNKSTLSHHFVLTVMARYMAQALNYDTEASASRNRWYGLAQRFPELCGVDLIEENQLMLTDSTMMYGNEFFEMYKKMSDDKIAAKKDLLLTTPIVDSKGKQITIPAPTAVEIDSLSMFGVKSVEEMADKSELGDSGRNTMAMRSAGVKAQMLQEIPVIVNRASMPTIFTAHIGKEIKIDPYAPSAKNLTYLKNGMKFKHIPENFTFVVNTCWYIFAVDILKHKDGGPEYPSDSKDKFKGDTDLQEIFVTTLRNKGMISGIPFSVVISQREGVLPELTALVALKAGGRFGLCSDTKKLDLDLYPEVSLDRVTVRSKIDTDHRLRRAFEITGEMQQIFNFHDKLNAKYRCTPKQLRKELEEKGYDWQRLLNTRGYWIPDEHASEYEFLSTMDLLKMRVGEYHPWWYGDLNKKTESEPTLKV</sequence>
<evidence type="ECO:0000313" key="2">
    <source>
        <dbReference type="Proteomes" id="UP000596247"/>
    </source>
</evidence>
<organism evidence="1 2">
    <name type="scientific">Klebsiella phage vB_KvM-Eowyn</name>
    <dbReference type="NCBI Taxonomy" id="2762819"/>
    <lineage>
        <taxon>Viruses</taxon>
        <taxon>Duplodnaviria</taxon>
        <taxon>Heunggongvirae</taxon>
        <taxon>Uroviricota</taxon>
        <taxon>Caudoviricetes</taxon>
        <taxon>Chimalliviridae</taxon>
        <taxon>Eowynvirus</taxon>
        <taxon>Eowynvirus eowyn</taxon>
    </lineage>
</organism>
<keyword evidence="2" id="KW-1185">Reference proteome</keyword>
<evidence type="ECO:0008006" key="3">
    <source>
        <dbReference type="Google" id="ProtNLM"/>
    </source>
</evidence>
<reference evidence="1 2" key="1">
    <citation type="submission" date="2020-09" db="EMBL/GenBank/DDBJ databases">
        <authorList>
            <person name="Jameson E."/>
        </authorList>
    </citation>
    <scope>NUCLEOTIDE SEQUENCE [LARGE SCALE GENOMIC DNA]</scope>
</reference>
<gene>
    <name evidence="1" type="ORF">LLCLJKAH_00172</name>
</gene>
<evidence type="ECO:0000313" key="1">
    <source>
        <dbReference type="EMBL" id="CAD5236161.1"/>
    </source>
</evidence>
<proteinExistence type="predicted"/>
<dbReference type="EMBL" id="LR881104">
    <property type="protein sequence ID" value="CAD5236161.1"/>
    <property type="molecule type" value="Genomic_DNA"/>
</dbReference>
<dbReference type="Proteomes" id="UP000596247">
    <property type="component" value="Chromosome"/>
</dbReference>
<name>A0A7R8R5X0_9CAUD</name>
<protein>
    <recommendedName>
        <fullName evidence="3">UvsX protein</fullName>
    </recommendedName>
</protein>
<accession>A0A7R8R5X0</accession>